<evidence type="ECO:0000313" key="2">
    <source>
        <dbReference type="EMBL" id="MCD9644358.1"/>
    </source>
</evidence>
<name>A0ABS8VBE9_DATST</name>
<dbReference type="EMBL" id="JACEIK010004129">
    <property type="protein sequence ID" value="MCD9644358.1"/>
    <property type="molecule type" value="Genomic_DNA"/>
</dbReference>
<accession>A0ABS8VBE9</accession>
<gene>
    <name evidence="2" type="ORF">HAX54_032545</name>
</gene>
<proteinExistence type="predicted"/>
<keyword evidence="3" id="KW-1185">Reference proteome</keyword>
<evidence type="ECO:0000313" key="3">
    <source>
        <dbReference type="Proteomes" id="UP000823775"/>
    </source>
</evidence>
<protein>
    <submittedName>
        <fullName evidence="2">Uncharacterized protein</fullName>
    </submittedName>
</protein>
<reference evidence="2 3" key="1">
    <citation type="journal article" date="2021" name="BMC Genomics">
        <title>Datura genome reveals duplications of psychoactive alkaloid biosynthetic genes and high mutation rate following tissue culture.</title>
        <authorList>
            <person name="Rajewski A."/>
            <person name="Carter-House D."/>
            <person name="Stajich J."/>
            <person name="Litt A."/>
        </authorList>
    </citation>
    <scope>NUCLEOTIDE SEQUENCE [LARGE SCALE GENOMIC DNA]</scope>
    <source>
        <strain evidence="2">AR-01</strain>
    </source>
</reference>
<dbReference type="Proteomes" id="UP000823775">
    <property type="component" value="Unassembled WGS sequence"/>
</dbReference>
<organism evidence="2 3">
    <name type="scientific">Datura stramonium</name>
    <name type="common">Jimsonweed</name>
    <name type="synonym">Common thornapple</name>
    <dbReference type="NCBI Taxonomy" id="4076"/>
    <lineage>
        <taxon>Eukaryota</taxon>
        <taxon>Viridiplantae</taxon>
        <taxon>Streptophyta</taxon>
        <taxon>Embryophyta</taxon>
        <taxon>Tracheophyta</taxon>
        <taxon>Spermatophyta</taxon>
        <taxon>Magnoliopsida</taxon>
        <taxon>eudicotyledons</taxon>
        <taxon>Gunneridae</taxon>
        <taxon>Pentapetalae</taxon>
        <taxon>asterids</taxon>
        <taxon>lamiids</taxon>
        <taxon>Solanales</taxon>
        <taxon>Solanaceae</taxon>
        <taxon>Solanoideae</taxon>
        <taxon>Datureae</taxon>
        <taxon>Datura</taxon>
    </lineage>
</organism>
<sequence length="177" mass="20556">MCRVNVLSYKQMKEDVDNKGKQLIGASNARIPTEDLYRFLVMHRRVISLEGSFGNEQGFFISCGAFLTKILTETTYQDQNSHPGSGDFTQENLTMDFPPPPGNLDNRLLSLSKFYQEIKYGLYPVLQARYSCQNPRFSYKDAKLELTEQRKKEDYHRRSNTYGTYSKPLRTENAIER</sequence>
<comment type="caution">
    <text evidence="2">The sequence shown here is derived from an EMBL/GenBank/DDBJ whole genome shotgun (WGS) entry which is preliminary data.</text>
</comment>
<feature type="region of interest" description="Disordered" evidence="1">
    <location>
        <begin position="150"/>
        <end position="177"/>
    </location>
</feature>
<evidence type="ECO:0000256" key="1">
    <source>
        <dbReference type="SAM" id="MobiDB-lite"/>
    </source>
</evidence>